<organism evidence="2 3">
    <name type="scientific">Paenibacillus baimaensis</name>
    <dbReference type="NCBI Taxonomy" id="2982185"/>
    <lineage>
        <taxon>Bacteria</taxon>
        <taxon>Bacillati</taxon>
        <taxon>Bacillota</taxon>
        <taxon>Bacilli</taxon>
        <taxon>Bacillales</taxon>
        <taxon>Paenibacillaceae</taxon>
        <taxon>Paenibacillus</taxon>
    </lineage>
</organism>
<evidence type="ECO:0000313" key="3">
    <source>
        <dbReference type="Proteomes" id="UP001652445"/>
    </source>
</evidence>
<gene>
    <name evidence="2" type="ORF">OB236_34355</name>
</gene>
<dbReference type="EMBL" id="JAOQIO010000115">
    <property type="protein sequence ID" value="MCU6797223.1"/>
    <property type="molecule type" value="Genomic_DNA"/>
</dbReference>
<protein>
    <submittedName>
        <fullName evidence="2">DUF1987 domain-containing protein</fullName>
    </submittedName>
</protein>
<comment type="caution">
    <text evidence="2">The sequence shown here is derived from an EMBL/GenBank/DDBJ whole genome shotgun (WGS) entry which is preliminary data.</text>
</comment>
<feature type="domain" description="SiaC family regulatory phosphoprotein" evidence="1">
    <location>
        <begin position="7"/>
        <end position="125"/>
    </location>
</feature>
<evidence type="ECO:0000259" key="1">
    <source>
        <dbReference type="Pfam" id="PF09345"/>
    </source>
</evidence>
<dbReference type="InterPro" id="IPR018530">
    <property type="entry name" value="SiaC"/>
</dbReference>
<name>A0ABT2URD1_9BACL</name>
<reference evidence="2 3" key="1">
    <citation type="submission" date="2022-09" db="EMBL/GenBank/DDBJ databases">
        <authorList>
            <person name="Han X.L."/>
            <person name="Wang Q."/>
            <person name="Lu T."/>
        </authorList>
    </citation>
    <scope>NUCLEOTIDE SEQUENCE [LARGE SCALE GENOMIC DNA]</scope>
    <source>
        <strain evidence="2 3">WQ 127069</strain>
    </source>
</reference>
<dbReference type="Pfam" id="PF09345">
    <property type="entry name" value="SiaC"/>
    <property type="match status" value="1"/>
</dbReference>
<keyword evidence="3" id="KW-1185">Reference proteome</keyword>
<dbReference type="RefSeq" id="WP_076233077.1">
    <property type="nucleotide sequence ID" value="NZ_JAOQIO010000115.1"/>
</dbReference>
<proteinExistence type="predicted"/>
<dbReference type="Proteomes" id="UP001652445">
    <property type="component" value="Unassembled WGS sequence"/>
</dbReference>
<accession>A0ABT2URD1</accession>
<evidence type="ECO:0000313" key="2">
    <source>
        <dbReference type="EMBL" id="MCU6797223.1"/>
    </source>
</evidence>
<sequence>MLDVLRIEATRSTPEISFNPTNHRLSVRGQSYPENSFKFYEPILQWVEQYLHNLGGEKVEIEFCLPYINTSSSKCIMMLLEKFNKAFHDGKELNLNWFCSEDNESEIECAEEFKEDLELPFQIIAQKEV</sequence>